<gene>
    <name evidence="1" type="ORF">ALOHA_HF4000APKG3J11ctg1g33</name>
</gene>
<evidence type="ECO:0000313" key="1">
    <source>
        <dbReference type="EMBL" id="ABZ08652.1"/>
    </source>
</evidence>
<reference evidence="1" key="1">
    <citation type="journal article" date="2008" name="ISME J.">
        <title>Genomic patterns of recombination, clonal divergence and environment in marine microbial populations.</title>
        <authorList>
            <person name="Konstantinidis K.T."/>
            <person name="Delong E.F."/>
        </authorList>
    </citation>
    <scope>NUCLEOTIDE SEQUENCE</scope>
</reference>
<accession>B3T7U3</accession>
<name>B3T7U3_9ARCH</name>
<sequence length="66" mass="7193">MFSSSFGINADTMLIPVMIEDSCSDINFKKRDSDFAGMIEVVIGTVPVPIDAVNPPIFSWPSVIET</sequence>
<organism evidence="1">
    <name type="scientific">uncultured marine crenarchaeote HF4000_APKG3J11</name>
    <dbReference type="NCBI Taxonomy" id="455587"/>
    <lineage>
        <taxon>Archaea</taxon>
        <taxon>Nitrososphaerota</taxon>
        <taxon>Nitrososphaeria</taxon>
        <taxon>Nitrosopumilales</taxon>
        <taxon>environmental samples</taxon>
    </lineage>
</organism>
<proteinExistence type="predicted"/>
<dbReference type="AlphaFoldDB" id="B3T7U3"/>
<protein>
    <submittedName>
        <fullName evidence="1">Uncharacterized protein</fullName>
    </submittedName>
</protein>
<dbReference type="EMBL" id="EU016633">
    <property type="protein sequence ID" value="ABZ08652.1"/>
    <property type="molecule type" value="Genomic_DNA"/>
</dbReference>